<dbReference type="PANTHER" id="PTHR11113:SF14">
    <property type="entry name" value="N-ACETYLGLUCOSAMINE-6-PHOSPHATE DEACETYLASE"/>
    <property type="match status" value="1"/>
</dbReference>
<evidence type="ECO:0000256" key="4">
    <source>
        <dbReference type="ARBA" id="ARBA00023277"/>
    </source>
</evidence>
<organism evidence="7 8">
    <name type="scientific">Paenibacillus residui</name>
    <dbReference type="NCBI Taxonomy" id="629724"/>
    <lineage>
        <taxon>Bacteria</taxon>
        <taxon>Bacillati</taxon>
        <taxon>Bacillota</taxon>
        <taxon>Bacilli</taxon>
        <taxon>Bacillales</taxon>
        <taxon>Paenibacillaceae</taxon>
        <taxon>Paenibacillus</taxon>
    </lineage>
</organism>
<proteinExistence type="inferred from homology"/>
<dbReference type="RefSeq" id="WP_144933849.1">
    <property type="nucleotide sequence ID" value="NZ_JBHTIU010000012.1"/>
</dbReference>
<dbReference type="Gene3D" id="3.20.20.140">
    <property type="entry name" value="Metal-dependent hydrolases"/>
    <property type="match status" value="1"/>
</dbReference>
<dbReference type="PANTHER" id="PTHR11113">
    <property type="entry name" value="N-ACETYLGLUCOSAMINE-6-PHOSPHATE DEACETYLASE"/>
    <property type="match status" value="1"/>
</dbReference>
<dbReference type="Pfam" id="PF01979">
    <property type="entry name" value="Amidohydro_1"/>
    <property type="match status" value="1"/>
</dbReference>
<dbReference type="EMBL" id="JBHTIU010000012">
    <property type="protein sequence ID" value="MFD0868386.1"/>
    <property type="molecule type" value="Genomic_DNA"/>
</dbReference>
<dbReference type="SUPFAM" id="SSF51556">
    <property type="entry name" value="Metallo-dependent hydrolases"/>
    <property type="match status" value="1"/>
</dbReference>
<keyword evidence="3 5" id="KW-0378">Hydrolase</keyword>
<comment type="caution">
    <text evidence="7">The sequence shown here is derived from an EMBL/GenBank/DDBJ whole genome shotgun (WGS) entry which is preliminary data.</text>
</comment>
<dbReference type="InterPro" id="IPR011059">
    <property type="entry name" value="Metal-dep_hydrolase_composite"/>
</dbReference>
<evidence type="ECO:0000259" key="6">
    <source>
        <dbReference type="Pfam" id="PF01979"/>
    </source>
</evidence>
<dbReference type="Gene3D" id="2.30.40.10">
    <property type="entry name" value="Urease, subunit C, domain 1"/>
    <property type="match status" value="1"/>
</dbReference>
<accession>A0ABW3D791</accession>
<dbReference type="InterPro" id="IPR032466">
    <property type="entry name" value="Metal_Hydrolase"/>
</dbReference>
<keyword evidence="4 5" id="KW-0119">Carbohydrate metabolism</keyword>
<sequence>MSANQILITNASVVTEEEVISDGEVLIEGDKIVWVGSRGSRPELTESFSGTRVDAKKGWVVPGFIDVHVHGGFGHDFMDATQECLDGITRFHGQNGTTSMLATTVTGPHDALSRVLEAVSSYRSKEMPYAQLIGVHLEGPFISHKWPGAQNPEFIVPPQKQWLQDWTQQYPGLIKMLTLAPETEGAYELIEWLKANGIVAAAGHTDATYEVIEEAVEHGLKHAVHTFNAMTGLHHRKPGTVGAVLTDDRISAEIIADGFHVHPGAIRLLTRAKQSHNLMLITDAMSAAGLGNGQYSLGGLAVTVKDGMATLTEGNSLAGSTLTMISAFRYMVNTVGISVQEASVLASGNPARMLGMDDKLGSLAVGKQADILLLTPDLDISSIWVKGKQTV</sequence>
<comment type="similarity">
    <text evidence="1 5">Belongs to the metallo-dependent hydrolases superfamily. NagA family.</text>
</comment>
<evidence type="ECO:0000256" key="1">
    <source>
        <dbReference type="ARBA" id="ARBA00010716"/>
    </source>
</evidence>
<dbReference type="PIRSF" id="PIRSF038994">
    <property type="entry name" value="NagA"/>
    <property type="match status" value="1"/>
</dbReference>
<feature type="domain" description="Amidohydrolase-related" evidence="6">
    <location>
        <begin position="59"/>
        <end position="389"/>
    </location>
</feature>
<keyword evidence="2" id="KW-0479">Metal-binding</keyword>
<dbReference type="Proteomes" id="UP001597120">
    <property type="component" value="Unassembled WGS sequence"/>
</dbReference>
<dbReference type="EC" id="3.5.1.25" evidence="7"/>
<dbReference type="SUPFAM" id="SSF51338">
    <property type="entry name" value="Composite domain of metallo-dependent hydrolases"/>
    <property type="match status" value="1"/>
</dbReference>
<evidence type="ECO:0000313" key="8">
    <source>
        <dbReference type="Proteomes" id="UP001597120"/>
    </source>
</evidence>
<name>A0ABW3D791_9BACL</name>
<dbReference type="InterPro" id="IPR003764">
    <property type="entry name" value="GlcNAc_6-P_deAcase"/>
</dbReference>
<evidence type="ECO:0000256" key="5">
    <source>
        <dbReference type="PIRNR" id="PIRNR038994"/>
    </source>
</evidence>
<gene>
    <name evidence="7" type="primary">nagA</name>
    <name evidence="7" type="ORF">ACFQ03_04440</name>
</gene>
<dbReference type="GO" id="GO:0008448">
    <property type="term" value="F:N-acetylglucosamine-6-phosphate deacetylase activity"/>
    <property type="evidence" value="ECO:0007669"/>
    <property type="project" value="UniProtKB-EC"/>
</dbReference>
<reference evidence="8" key="1">
    <citation type="journal article" date="2019" name="Int. J. Syst. Evol. Microbiol.">
        <title>The Global Catalogue of Microorganisms (GCM) 10K type strain sequencing project: providing services to taxonomists for standard genome sequencing and annotation.</title>
        <authorList>
            <consortium name="The Broad Institute Genomics Platform"/>
            <consortium name="The Broad Institute Genome Sequencing Center for Infectious Disease"/>
            <person name="Wu L."/>
            <person name="Ma J."/>
        </authorList>
    </citation>
    <scope>NUCLEOTIDE SEQUENCE [LARGE SCALE GENOMIC DNA]</scope>
    <source>
        <strain evidence="8">CCUG 57263</strain>
    </source>
</reference>
<evidence type="ECO:0000256" key="2">
    <source>
        <dbReference type="ARBA" id="ARBA00022723"/>
    </source>
</evidence>
<keyword evidence="8" id="KW-1185">Reference proteome</keyword>
<dbReference type="NCBIfam" id="TIGR00221">
    <property type="entry name" value="nagA"/>
    <property type="match status" value="1"/>
</dbReference>
<dbReference type="InterPro" id="IPR006680">
    <property type="entry name" value="Amidohydro-rel"/>
</dbReference>
<dbReference type="CDD" id="cd00854">
    <property type="entry name" value="NagA"/>
    <property type="match status" value="1"/>
</dbReference>
<evidence type="ECO:0000313" key="7">
    <source>
        <dbReference type="EMBL" id="MFD0868386.1"/>
    </source>
</evidence>
<evidence type="ECO:0000256" key="3">
    <source>
        <dbReference type="ARBA" id="ARBA00022801"/>
    </source>
</evidence>
<protein>
    <submittedName>
        <fullName evidence="7">N-acetylglucosamine-6-phosphate deacetylase</fullName>
        <ecNumber evidence="7">3.5.1.25</ecNumber>
    </submittedName>
</protein>